<dbReference type="PANTHER" id="PTHR46919">
    <property type="entry name" value="ZINC FINGER, C3HC4 TYPE (RING FINGER) FAMILY PROTEIN"/>
    <property type="match status" value="1"/>
</dbReference>
<organism evidence="2 3">
    <name type="scientific">Zonotrichia albicollis</name>
    <name type="common">White-throated sparrow</name>
    <name type="synonym">Fringilla albicollis</name>
    <dbReference type="NCBI Taxonomy" id="44394"/>
    <lineage>
        <taxon>Eukaryota</taxon>
        <taxon>Metazoa</taxon>
        <taxon>Chordata</taxon>
        <taxon>Craniata</taxon>
        <taxon>Vertebrata</taxon>
        <taxon>Euteleostomi</taxon>
        <taxon>Archelosauria</taxon>
        <taxon>Archosauria</taxon>
        <taxon>Dinosauria</taxon>
        <taxon>Saurischia</taxon>
        <taxon>Theropoda</taxon>
        <taxon>Coelurosauria</taxon>
        <taxon>Aves</taxon>
        <taxon>Neognathae</taxon>
        <taxon>Neoaves</taxon>
        <taxon>Telluraves</taxon>
        <taxon>Australaves</taxon>
        <taxon>Passeriformes</taxon>
        <taxon>Passerellidae</taxon>
        <taxon>Zonotrichia</taxon>
    </lineage>
</organism>
<dbReference type="Proteomes" id="UP000694413">
    <property type="component" value="Unassembled WGS sequence"/>
</dbReference>
<reference evidence="2" key="2">
    <citation type="submission" date="2025-09" db="UniProtKB">
        <authorList>
            <consortium name="Ensembl"/>
        </authorList>
    </citation>
    <scope>IDENTIFICATION</scope>
</reference>
<evidence type="ECO:0000313" key="3">
    <source>
        <dbReference type="Proteomes" id="UP000694413"/>
    </source>
</evidence>
<dbReference type="InterPro" id="IPR036890">
    <property type="entry name" value="HATPase_C_sf"/>
</dbReference>
<reference evidence="2" key="1">
    <citation type="submission" date="2025-08" db="UniProtKB">
        <authorList>
            <consortium name="Ensembl"/>
        </authorList>
    </citation>
    <scope>IDENTIFICATION</scope>
</reference>
<evidence type="ECO:0000313" key="2">
    <source>
        <dbReference type="Ensembl" id="ENSZALP00000010246.1"/>
    </source>
</evidence>
<accession>A0A8D2MR56</accession>
<sequence>MFVTPEPCLPIAPLALAVSSHLDSPWLLVEALITNSQQCRSIFRQAKHEVISVCLFPQHQVSVQLCSQPAAAFPGKGCTNVRADCTCSVVSQAEIRVWRSVVVVLKGDCFSGSWKEMGSLTLSKQRHMLFPHLLSLPLLYRDTFCQRTPTFLDYLHSILQKYPDGGQILKELVQNADDAGANEVVFVSDEREFNITGGGLEGTQGPALLAYNDAVMSARDWTGIQRPGVSHKREDPRSVGRFGLGFISVYHLTDLPGVLSPPYLGVLDPECQVLPGGGKRWDISEAQDLPGLFEPFWAGLEAVGQHRASAQGTLFRFPLRRQPSEIAAGVSDPERICNLIQTFLTEAPLALLFLRHVRRVALHRVAPDGVQTLMGTLEASPQPLPVPVPSGAEGLSLEWCLVALRGDEVGAGSEWLVATGRATEEPAVALGTRLGCCPELSLAHPLRGACQGRLCCFLPLPATDETATGLPVHASAPFALSDDRRHLRWPQEGEEGEEDARWNALLLLDLLPRVYSPLAAVAVALPGADAYSLWPDPERTPSCGRMHSLVSRVCRELAAAPVLLPAGGQGRLRALEAVLLPAAAGDEAARRAVQALLVAAGEPVVEVPPHVWRALALGMPKGLREATAGHVREVLRRHGAAALPAAGRLSLLRYVAGDGCHAGLRDLPLLPQNCSPLPLWSPSTSVCHHRELLPGLAGSFLPSDLEPGLDSLLRGIAKKGKRWGSLDHL</sequence>
<dbReference type="PANTHER" id="PTHR46919:SF2">
    <property type="entry name" value="SACSIN"/>
    <property type="match status" value="1"/>
</dbReference>
<keyword evidence="3" id="KW-1185">Reference proteome</keyword>
<proteinExistence type="predicted"/>
<dbReference type="Ensembl" id="ENSZALT00000014181.1">
    <property type="protein sequence ID" value="ENSZALP00000010246.1"/>
    <property type="gene ID" value="ENSZALG00000008681.1"/>
</dbReference>
<dbReference type="Pfam" id="PF25794">
    <property type="entry name" value="SACS"/>
    <property type="match status" value="1"/>
</dbReference>
<dbReference type="AlphaFoldDB" id="A0A8D2MR56"/>
<dbReference type="NCBIfam" id="NF047352">
    <property type="entry name" value="P_loop_sacsin"/>
    <property type="match status" value="1"/>
</dbReference>
<dbReference type="InterPro" id="IPR058210">
    <property type="entry name" value="SACS/Nov_dom"/>
</dbReference>
<protein>
    <recommendedName>
        <fullName evidence="1">Sacsin/Nov domain-containing protein</fullName>
    </recommendedName>
</protein>
<dbReference type="SUPFAM" id="SSF55874">
    <property type="entry name" value="ATPase domain of HSP90 chaperone/DNA topoisomerase II/histidine kinase"/>
    <property type="match status" value="1"/>
</dbReference>
<feature type="domain" description="Sacsin/Nov" evidence="1">
    <location>
        <begin position="151"/>
        <end position="367"/>
    </location>
</feature>
<evidence type="ECO:0000259" key="1">
    <source>
        <dbReference type="Pfam" id="PF25794"/>
    </source>
</evidence>
<name>A0A8D2MR56_ZONAL</name>